<evidence type="ECO:0000313" key="2">
    <source>
        <dbReference type="EMBL" id="MEO1773275.1"/>
    </source>
</evidence>
<name>A0ABV0EX81_9ENTE</name>
<evidence type="ECO:0000313" key="3">
    <source>
        <dbReference type="Proteomes" id="UP000664357"/>
    </source>
</evidence>
<protein>
    <submittedName>
        <fullName evidence="2">Uncharacterized protein</fullName>
    </submittedName>
</protein>
<dbReference type="EMBL" id="JAFREL020000002">
    <property type="protein sequence ID" value="MEO1770272.1"/>
    <property type="molecule type" value="Genomic_DNA"/>
</dbReference>
<gene>
    <name evidence="1" type="ORF">JZO67_002223</name>
    <name evidence="2" type="ORF">JZO67_005259</name>
</gene>
<keyword evidence="3" id="KW-1185">Reference proteome</keyword>
<comment type="caution">
    <text evidence="2">The sequence shown here is derived from an EMBL/GenBank/DDBJ whole genome shotgun (WGS) entry which is preliminary data.</text>
</comment>
<accession>A0ABV0EX81</accession>
<evidence type="ECO:0000313" key="1">
    <source>
        <dbReference type="EMBL" id="MEO1770272.1"/>
    </source>
</evidence>
<dbReference type="Proteomes" id="UP000664357">
    <property type="component" value="Unassembled WGS sequence"/>
</dbReference>
<reference evidence="2 3" key="2">
    <citation type="submission" date="2024-02" db="EMBL/GenBank/DDBJ databases">
        <title>The Genome Sequence of Enterococcus sp. DIV0159.</title>
        <authorList>
            <person name="Earl A."/>
            <person name="Manson A."/>
            <person name="Gilmore M."/>
            <person name="Sanders J."/>
            <person name="Shea T."/>
            <person name="Howe W."/>
            <person name="Livny J."/>
            <person name="Cuomo C."/>
            <person name="Neafsey D."/>
            <person name="Birren B."/>
        </authorList>
    </citation>
    <scope>NUCLEOTIDE SEQUENCE [LARGE SCALE GENOMIC DNA]</scope>
    <source>
        <strain evidence="2 3">665A</strain>
    </source>
</reference>
<dbReference type="EMBL" id="JAFREL020000008">
    <property type="protein sequence ID" value="MEO1773275.1"/>
    <property type="molecule type" value="Genomic_DNA"/>
</dbReference>
<sequence>MNVVGLRVEPRIINYTIIKDNGDFFPDKLMVPVYLDMPRRLSYIRSNLLSIIKENGISYIGLRVIEPQANNINLDRVNIEGVIQELMCDCKIEGYKTFIKSQIKSALHLDDFKQLKDLCANVSVSSPDDIHLEYWNSLSVNQKESILVAMCIRGDNNGK</sequence>
<proteinExistence type="predicted"/>
<reference evidence="2 3" key="1">
    <citation type="submission" date="2021-03" db="EMBL/GenBank/DDBJ databases">
        <authorList>
            <person name="Gilmore M.S."/>
            <person name="Schwartzman J."/>
            <person name="Van Tyne D."/>
            <person name="Martin M."/>
            <person name="Earl A.M."/>
            <person name="Manson A.L."/>
            <person name="Straub T."/>
            <person name="Salamzade R."/>
            <person name="Saavedra J."/>
            <person name="Lebreton F."/>
            <person name="Prichula J."/>
            <person name="Schaufler K."/>
            <person name="Gaca A."/>
            <person name="Sgardioli B."/>
            <person name="Wagenaar J."/>
            <person name="Strong T."/>
        </authorList>
    </citation>
    <scope>NUCLEOTIDE SEQUENCE [LARGE SCALE GENOMIC DNA]</scope>
    <source>
        <strain evidence="2 3">665A</strain>
    </source>
</reference>
<dbReference type="RefSeq" id="WP_207703757.1">
    <property type="nucleotide sequence ID" value="NZ_JAFREL020000002.1"/>
</dbReference>
<organism evidence="2 3">
    <name type="scientific">Candidatus Enterococcus ferrettii</name>
    <dbReference type="NCBI Taxonomy" id="2815324"/>
    <lineage>
        <taxon>Bacteria</taxon>
        <taxon>Bacillati</taxon>
        <taxon>Bacillota</taxon>
        <taxon>Bacilli</taxon>
        <taxon>Lactobacillales</taxon>
        <taxon>Enterococcaceae</taxon>
        <taxon>Enterococcus</taxon>
    </lineage>
</organism>